<feature type="domain" description="Fibronectin type-III" evidence="2">
    <location>
        <begin position="1904"/>
        <end position="1990"/>
    </location>
</feature>
<protein>
    <recommendedName>
        <fullName evidence="2">Fibronectin type-III domain-containing protein</fullName>
    </recommendedName>
</protein>
<dbReference type="PROSITE" id="PS50853">
    <property type="entry name" value="FN3"/>
    <property type="match status" value="1"/>
</dbReference>
<evidence type="ECO:0000313" key="4">
    <source>
        <dbReference type="Proteomes" id="UP000177555"/>
    </source>
</evidence>
<dbReference type="SUPFAM" id="SSF50939">
    <property type="entry name" value="Sialidases"/>
    <property type="match status" value="1"/>
</dbReference>
<accession>A0A1F5JG47</accession>
<organism evidence="3 4">
    <name type="scientific">Candidatus Daviesbacteria bacterium RIFCSPHIGHO2_01_FULL_40_11</name>
    <dbReference type="NCBI Taxonomy" id="1797762"/>
    <lineage>
        <taxon>Bacteria</taxon>
        <taxon>Candidatus Daviesiibacteriota</taxon>
    </lineage>
</organism>
<dbReference type="CDD" id="cd12797">
    <property type="entry name" value="M23_peptidase"/>
    <property type="match status" value="1"/>
</dbReference>
<keyword evidence="1" id="KW-0472">Membrane</keyword>
<reference evidence="3 4" key="1">
    <citation type="journal article" date="2016" name="Nat. Commun.">
        <title>Thousands of microbial genomes shed light on interconnected biogeochemical processes in an aquifer system.</title>
        <authorList>
            <person name="Anantharaman K."/>
            <person name="Brown C.T."/>
            <person name="Hug L.A."/>
            <person name="Sharon I."/>
            <person name="Castelle C.J."/>
            <person name="Probst A.J."/>
            <person name="Thomas B.C."/>
            <person name="Singh A."/>
            <person name="Wilkins M.J."/>
            <person name="Karaoz U."/>
            <person name="Brodie E.L."/>
            <person name="Williams K.H."/>
            <person name="Hubbard S.S."/>
            <person name="Banfield J.F."/>
        </authorList>
    </citation>
    <scope>NUCLEOTIDE SEQUENCE [LARGE SCALE GENOMIC DNA]</scope>
</reference>
<feature type="transmembrane region" description="Helical" evidence="1">
    <location>
        <begin position="2265"/>
        <end position="2283"/>
    </location>
</feature>
<dbReference type="Gene3D" id="2.60.40.1120">
    <property type="entry name" value="Carboxypeptidase-like, regulatory domain"/>
    <property type="match status" value="1"/>
</dbReference>
<dbReference type="InterPro" id="IPR011055">
    <property type="entry name" value="Dup_hybrid_motif"/>
</dbReference>
<dbReference type="GO" id="GO:0046872">
    <property type="term" value="F:metal ion binding"/>
    <property type="evidence" value="ECO:0007669"/>
    <property type="project" value="InterPro"/>
</dbReference>
<proteinExistence type="predicted"/>
<sequence>MKLTYKRTLRFILNFYLILFIALGNTAPVFSEEVSESAEVVKDKAKELLDSARDVVDWFRIPKLPLPFEGKFTISKDFKEDHPGVEFKISSSSAILAVDDGEVVEVGEEDGGLKIRIAHNWGESVYQQVQSVIQNSRMEKEERKELKSGDKISKEQIIGQTTSKLFFGIKPKVSPLGAVDGFIDPLPYLPESLNEDVLGQVKTSAYADASGDNQNSEATSSAAVSFEDVSSESGFLYNYKYNLANSVSAHFDNKKDKRPGFAIVDKNYDYKLSFFLKEEGKQNSKIDGNTIEFPVTVSGIPMILRYTVSENQVKEELVLTQKPEESRITNQELRIEFEVQNKGLNVEQNGSEYNFRNQDGNISWQIVKPNIKDAAGKNGDIKGELKDSLYTLTIPTNFLKNASYPVVIDPTVVINTSSVTTASQPSTMKHIVRSSDATLHSFVQSGTDTTKCSSGGLWWLYSTDSGSTWTCGGQLSSDTTNAMFADARVDSSDNIYVVYSVATTGRNDAYDVFYRKLTKGAGASWTLESAQTVLDGSGTATAYAYATIEVEGTTRVWMATRYYDGTNYGITVYYSDGFGSGTGGSYVAPTWTQSVAALDTAGNNASYHIPTMVRYGSNIGVIYSDQVSFTPMNWRYRADSDGLTSWVAEKVISYTLSVTSSAFTAVSDSAGNVYLAANDGTKVYLTKYYSSIDNWSSDNNGLVTVSSAAASSAFVGLTTDGTSAWVFYAETNSTLPGNNKLVYKKCVPPLRYPSSSTEQCNSSSTAVVSYHSIFDKVWVYDADAGTPFADETTDAGDTGSNDVAHATSTRMVAALNDAIYFGMEEQFDAITWSLWTYGSGGTIAWEYCSAVDATPACTTWSSLSLNNQPAPNFTSDSWLAFTAPADWQAAKVNGESTAYYYVRARVSVAYSTGPTGTGMASVPQITWASAASSVTSDITHLIWTENAASPTRIRYTPLATTASQTPAAIANISPSLVGYSNEWGVYTPSYMRHVVKTSDGTLHAFVQVDTIQANGCSYSQGLLWFNSTDSGSTWTCQGQLSSRTGSSVMYADAEVDSSDNIYVVYAEDSAGANTAYDVFYRKLTKGAGANWTLETEQTALDALSTGSDRAFSFATLELQGTTRIWLAVRRYDGTNYQVSVYYSDGLGTAPTWTQSVATLDTANTNAVHDPTLVRFGSNIGVIYERSEQPAGTYGIYWRYRADSDGLTSWVAEGQVADPTTARPDFSVAGDTSDNIYLGINESDLGQIAFTYYNGTVWSSAATVAENTYGNDISVSTDGTNAWVFYGNYSGISDNLTVYAQKLVYKKCVPPFTASDCDSSATAVVSYHSTFDKVWLYDADAPTPFEDETTDAANTTTNDVAHSTSGKLVQAVGDIIYLGMDEKFDVISWDLYTGSFSSGGGMVAFEYYNGSSWKALTTYLEISTGGFITFVPHTDWATTQLNGESTAYYYIRARTTTAYTTAPIGSQMIAIPQVSGFNSLSTISSNTTPVIWTENGNIPYRIRYKTQTFASSNTSPSDPSSLGGHVLGAGTQDTTPTLTFTLSDPDVSDTVKYQIQIDDSSDFSSAIVDYTSALASQGSTSFTVGQSAGSGTYTTGSSGQTLSDGSYYWRVKAIDDDSAESSYSTANPGSIAFKVDTTAPYSFDLESPSDGAYTNQKRPTFKWKTASTPDATTSLSSYSFKIDNGGTGDFTISDIPVSRTTDYETNKFLVHYENFSDSDSTNNYISIYTKDSSNWSSSENYGELKEGKRTWKVTAYDAVSNSREQSRTLYADFTGPTISDLSVSKLSLKQNNYLLTTDTQPTITGTITDNYFPQRVDLEFYQENYFRGHLVSTTLKFNQSLTLSNSASESSLSFQLTSSKKLRLGSYQIKVSGYDKAGNQGLPSTLYLRVVSEKEIQEISKKTTVISNILVTLSSPTQVKITWSTNDPATSKVNYATTMALGFELEEKKRTKEHQMILDNLTPNITYFYQLTSVGQTKAESPVGFFTTPGEELPLPELPLAPEGSGSAVIIPPVVGEIISQIVQTVISLASQIVTALVETNEKIIDTTNEILANIWPQLKEEVTKIAQKVRESETAKVIEQGSKVIALGAATILIVPKTAFDFFSFLKQVFTLITELPLLLSRFFFFILTLFGIKKRSKPWGVVYDSLTKQPIDPAIVTLIRVDGEHRGEEQQKITDFEGRFGFLVERGTYLIRVEKKDYLFPSKILFGKTSDGERDNLYFGSEITFEKPDLISVDIPLDPVSFNWNQAAKPVLYHATPFFFQENFLMKFIYLGFFLTVVAYVLNPAPLNLASILLYLAVFAIRKFIKPKRWGVVYNKTDQRVLPLVNVRAFQEMGVYDGICITDQSGRYYLYLKKGIHFIKVEKETSKGSKTLAEVGPLTVKQRQPIIGPDIGVENYDEISLEKNQD</sequence>
<name>A0A1F5JG47_9BACT</name>
<dbReference type="InterPro" id="IPR013783">
    <property type="entry name" value="Ig-like_fold"/>
</dbReference>
<dbReference type="InterPro" id="IPR008963">
    <property type="entry name" value="Purple_acid_Pase-like_N"/>
</dbReference>
<dbReference type="GO" id="GO:0003993">
    <property type="term" value="F:acid phosphatase activity"/>
    <property type="evidence" value="ECO:0007669"/>
    <property type="project" value="InterPro"/>
</dbReference>
<dbReference type="Gene3D" id="2.60.40.10">
    <property type="entry name" value="Immunoglobulins"/>
    <property type="match status" value="1"/>
</dbReference>
<dbReference type="InterPro" id="IPR008969">
    <property type="entry name" value="CarboxyPept-like_regulatory"/>
</dbReference>
<keyword evidence="1" id="KW-0812">Transmembrane</keyword>
<gene>
    <name evidence="3" type="ORF">A2867_03820</name>
</gene>
<keyword evidence="1" id="KW-1133">Transmembrane helix</keyword>
<dbReference type="SUPFAM" id="SSF49363">
    <property type="entry name" value="Purple acid phosphatase, N-terminal domain"/>
    <property type="match status" value="1"/>
</dbReference>
<dbReference type="EMBL" id="MFCP01000035">
    <property type="protein sequence ID" value="OGE27605.1"/>
    <property type="molecule type" value="Genomic_DNA"/>
</dbReference>
<dbReference type="Proteomes" id="UP000177555">
    <property type="component" value="Unassembled WGS sequence"/>
</dbReference>
<evidence type="ECO:0000259" key="2">
    <source>
        <dbReference type="PROSITE" id="PS50853"/>
    </source>
</evidence>
<dbReference type="InterPro" id="IPR003961">
    <property type="entry name" value="FN3_dom"/>
</dbReference>
<dbReference type="Gene3D" id="2.70.70.10">
    <property type="entry name" value="Glucose Permease (Domain IIA)"/>
    <property type="match status" value="1"/>
</dbReference>
<dbReference type="InterPro" id="IPR036278">
    <property type="entry name" value="Sialidase_sf"/>
</dbReference>
<dbReference type="Pfam" id="PF16656">
    <property type="entry name" value="Pur_ac_phosph_N"/>
    <property type="match status" value="1"/>
</dbReference>
<evidence type="ECO:0000256" key="1">
    <source>
        <dbReference type="SAM" id="Phobius"/>
    </source>
</evidence>
<comment type="caution">
    <text evidence="3">The sequence shown here is derived from an EMBL/GenBank/DDBJ whole genome shotgun (WGS) entry which is preliminary data.</text>
</comment>
<evidence type="ECO:0000313" key="3">
    <source>
        <dbReference type="EMBL" id="OGE27605.1"/>
    </source>
</evidence>
<dbReference type="InterPro" id="IPR015914">
    <property type="entry name" value="PAPs_N"/>
</dbReference>
<dbReference type="SUPFAM" id="SSF49464">
    <property type="entry name" value="Carboxypeptidase regulatory domain-like"/>
    <property type="match status" value="1"/>
</dbReference>